<gene>
    <name evidence="4" type="ORF">EJ08DRAFT_653169</name>
</gene>
<dbReference type="GO" id="GO:0003682">
    <property type="term" value="F:chromatin binding"/>
    <property type="evidence" value="ECO:0007669"/>
    <property type="project" value="InterPro"/>
</dbReference>
<feature type="compositionally biased region" description="Polar residues" evidence="2">
    <location>
        <begin position="190"/>
        <end position="215"/>
    </location>
</feature>
<reference evidence="4" key="1">
    <citation type="journal article" date="2020" name="Stud. Mycol.">
        <title>101 Dothideomycetes genomes: a test case for predicting lifestyles and emergence of pathogens.</title>
        <authorList>
            <person name="Haridas S."/>
            <person name="Albert R."/>
            <person name="Binder M."/>
            <person name="Bloem J."/>
            <person name="Labutti K."/>
            <person name="Salamov A."/>
            <person name="Andreopoulos B."/>
            <person name="Baker S."/>
            <person name="Barry K."/>
            <person name="Bills G."/>
            <person name="Bluhm B."/>
            <person name="Cannon C."/>
            <person name="Castanera R."/>
            <person name="Culley D."/>
            <person name="Daum C."/>
            <person name="Ezra D."/>
            <person name="Gonzalez J."/>
            <person name="Henrissat B."/>
            <person name="Kuo A."/>
            <person name="Liang C."/>
            <person name="Lipzen A."/>
            <person name="Lutzoni F."/>
            <person name="Magnuson J."/>
            <person name="Mondo S."/>
            <person name="Nolan M."/>
            <person name="Ohm R."/>
            <person name="Pangilinan J."/>
            <person name="Park H.-J."/>
            <person name="Ramirez L."/>
            <person name="Alfaro M."/>
            <person name="Sun H."/>
            <person name="Tritt A."/>
            <person name="Yoshinaga Y."/>
            <person name="Zwiers L.-H."/>
            <person name="Turgeon B."/>
            <person name="Goodwin S."/>
            <person name="Spatafora J."/>
            <person name="Crous P."/>
            <person name="Grigoriev I."/>
        </authorList>
    </citation>
    <scope>NUCLEOTIDE SEQUENCE</scope>
    <source>
        <strain evidence="4">CBS 130266</strain>
    </source>
</reference>
<feature type="region of interest" description="Disordered" evidence="2">
    <location>
        <begin position="240"/>
        <end position="264"/>
    </location>
</feature>
<evidence type="ECO:0000256" key="2">
    <source>
        <dbReference type="SAM" id="MobiDB-lite"/>
    </source>
</evidence>
<dbReference type="Proteomes" id="UP000800235">
    <property type="component" value="Unassembled WGS sequence"/>
</dbReference>
<dbReference type="InterPro" id="IPR043151">
    <property type="entry name" value="BAH_sf"/>
</dbReference>
<protein>
    <recommendedName>
        <fullName evidence="3">BAH domain-containing protein</fullName>
    </recommendedName>
</protein>
<keyword evidence="5" id="KW-1185">Reference proteome</keyword>
<organism evidence="4 5">
    <name type="scientific">Tothia fuscella</name>
    <dbReference type="NCBI Taxonomy" id="1048955"/>
    <lineage>
        <taxon>Eukaryota</taxon>
        <taxon>Fungi</taxon>
        <taxon>Dikarya</taxon>
        <taxon>Ascomycota</taxon>
        <taxon>Pezizomycotina</taxon>
        <taxon>Dothideomycetes</taxon>
        <taxon>Pleosporomycetidae</taxon>
        <taxon>Venturiales</taxon>
        <taxon>Cylindrosympodiaceae</taxon>
        <taxon>Tothia</taxon>
    </lineage>
</organism>
<feature type="domain" description="BAH" evidence="3">
    <location>
        <begin position="376"/>
        <end position="495"/>
    </location>
</feature>
<dbReference type="PROSITE" id="PS51038">
    <property type="entry name" value="BAH"/>
    <property type="match status" value="1"/>
</dbReference>
<sequence>MASGVPGHTAGSLSTLRSDSATTTRPSTIITGNDEDLIETGHRKVAIDKPVNARPLIEAVRGYKTRISELESSRKKIGEKVKELQAENEENFKWQTAYHDLNRQFDDAKENIKKIEAKEAENTKWKGLYRKLVMEFDEVMAEINASGGEMEQKDDQDRSIKQEIDQNQTQPTAAEHRITQETLNEPIPDATSTGRGLSANSTRSRAAGNGASTTVSEDAEFASDETSNDNLNPLIQVLKEPVTTPRTKKRRRDEVDSAKHKPTSGLRGVAETIQGLVNYTSGHPDVYSLQTEPQILRDHLDGSTHITVDYSHNEVVIGDEWDILDEGGFEWHIVQGRETHSSPFDKRLDFPLAVKEAEVWDKMPKFDSLEAEGEVYWILSNAYVVVNDDGQNKRSELVQIVDIRGANPSHVYVQVHFYFRADHANSYSSALRDQLTGSEREVVATNHVQIVEARRLAGLADVMHWTEGTERPTQDHEWFWRQILNVEKQDVMMARRSKTKEGGLRKKQKKKVQPAEDSSHDAMVRRFT</sequence>
<evidence type="ECO:0000313" key="4">
    <source>
        <dbReference type="EMBL" id="KAF2422385.1"/>
    </source>
</evidence>
<dbReference type="OrthoDB" id="10259622at2759"/>
<feature type="region of interest" description="Disordered" evidence="2">
    <location>
        <begin position="1"/>
        <end position="29"/>
    </location>
</feature>
<dbReference type="Gene3D" id="2.30.30.490">
    <property type="match status" value="1"/>
</dbReference>
<proteinExistence type="predicted"/>
<dbReference type="EMBL" id="MU007091">
    <property type="protein sequence ID" value="KAF2422385.1"/>
    <property type="molecule type" value="Genomic_DNA"/>
</dbReference>
<feature type="coiled-coil region" evidence="1">
    <location>
        <begin position="67"/>
        <end position="118"/>
    </location>
</feature>
<evidence type="ECO:0000259" key="3">
    <source>
        <dbReference type="PROSITE" id="PS51038"/>
    </source>
</evidence>
<accession>A0A9P4NI19</accession>
<comment type="caution">
    <text evidence="4">The sequence shown here is derived from an EMBL/GenBank/DDBJ whole genome shotgun (WGS) entry which is preliminary data.</text>
</comment>
<feature type="compositionally biased region" description="Basic and acidic residues" evidence="2">
    <location>
        <begin position="513"/>
        <end position="528"/>
    </location>
</feature>
<dbReference type="AlphaFoldDB" id="A0A9P4NI19"/>
<feature type="compositionally biased region" description="Basic and acidic residues" evidence="2">
    <location>
        <begin position="150"/>
        <end position="164"/>
    </location>
</feature>
<feature type="region of interest" description="Disordered" evidence="2">
    <location>
        <begin position="145"/>
        <end position="215"/>
    </location>
</feature>
<evidence type="ECO:0000256" key="1">
    <source>
        <dbReference type="SAM" id="Coils"/>
    </source>
</evidence>
<keyword evidence="1" id="KW-0175">Coiled coil</keyword>
<evidence type="ECO:0000313" key="5">
    <source>
        <dbReference type="Proteomes" id="UP000800235"/>
    </source>
</evidence>
<name>A0A9P4NI19_9PEZI</name>
<feature type="region of interest" description="Disordered" evidence="2">
    <location>
        <begin position="496"/>
        <end position="528"/>
    </location>
</feature>
<dbReference type="InterPro" id="IPR001025">
    <property type="entry name" value="BAH_dom"/>
</dbReference>
<feature type="compositionally biased region" description="Polar residues" evidence="2">
    <location>
        <begin position="11"/>
        <end position="29"/>
    </location>
</feature>